<dbReference type="AlphaFoldDB" id="A0A5J4Z2N4"/>
<dbReference type="OMA" id="HNRRDET"/>
<feature type="compositionally biased region" description="Low complexity" evidence="3">
    <location>
        <begin position="166"/>
        <end position="185"/>
    </location>
</feature>
<dbReference type="EMBL" id="VRMN01000001">
    <property type="protein sequence ID" value="KAA8498209.1"/>
    <property type="molecule type" value="Genomic_DNA"/>
</dbReference>
<feature type="coiled-coil region" evidence="2">
    <location>
        <begin position="77"/>
        <end position="104"/>
    </location>
</feature>
<dbReference type="PANTHER" id="PTHR32470">
    <property type="entry name" value="ADH DEHYDROGENASE [UBIQUINONE] 1 ALPHA SUBCOMPLEX ASSEMBLY FACTOR 2"/>
    <property type="match status" value="1"/>
</dbReference>
<feature type="region of interest" description="Disordered" evidence="3">
    <location>
        <begin position="135"/>
        <end position="207"/>
    </location>
</feature>
<proteinExistence type="inferred from homology"/>
<dbReference type="InterPro" id="IPR007763">
    <property type="entry name" value="NDUFA12"/>
</dbReference>
<gene>
    <name evidence="4" type="ORF">FVE85_5794</name>
</gene>
<dbReference type="PANTHER" id="PTHR32470:SF2">
    <property type="entry name" value="NADH DEHYDROGENASE [UBIQUINONE] 1 ALPHA SUBCOMPLEX ASSEMBLY FACTOR 2"/>
    <property type="match status" value="1"/>
</dbReference>
<dbReference type="Pfam" id="PF05071">
    <property type="entry name" value="NDUFA12"/>
    <property type="match status" value="1"/>
</dbReference>
<reference evidence="5" key="1">
    <citation type="journal article" date="2019" name="Nat. Commun.">
        <title>Expansion of phycobilisome linker gene families in mesophilic red algae.</title>
        <authorList>
            <person name="Lee J."/>
            <person name="Kim D."/>
            <person name="Bhattacharya D."/>
            <person name="Yoon H.S."/>
        </authorList>
    </citation>
    <scope>NUCLEOTIDE SEQUENCE [LARGE SCALE GENOMIC DNA]</scope>
    <source>
        <strain evidence="5">CCMP 1328</strain>
    </source>
</reference>
<keyword evidence="5" id="KW-1185">Reference proteome</keyword>
<organism evidence="4 5">
    <name type="scientific">Porphyridium purpureum</name>
    <name type="common">Red alga</name>
    <name type="synonym">Porphyridium cruentum</name>
    <dbReference type="NCBI Taxonomy" id="35688"/>
    <lineage>
        <taxon>Eukaryota</taxon>
        <taxon>Rhodophyta</taxon>
        <taxon>Bangiophyceae</taxon>
        <taxon>Porphyridiales</taxon>
        <taxon>Porphyridiaceae</taxon>
        <taxon>Porphyridium</taxon>
    </lineage>
</organism>
<dbReference type="GO" id="GO:0005739">
    <property type="term" value="C:mitochondrion"/>
    <property type="evidence" value="ECO:0007669"/>
    <property type="project" value="TreeGrafter"/>
</dbReference>
<evidence type="ECO:0000256" key="3">
    <source>
        <dbReference type="SAM" id="MobiDB-lite"/>
    </source>
</evidence>
<keyword evidence="2" id="KW-0175">Coiled coil</keyword>
<comment type="similarity">
    <text evidence="1">Belongs to the complex I NDUFA12 subunit family.</text>
</comment>
<sequence length="207" mass="23328">MWRARLARWADWLQSRRQVGEDLQRNKYFLEYRGQGQPEKRLVQYFDKHKQDMNALPVEWWSWLSGTRDDPPTLQELIQSQKKRENMRQKVQALEAADRKHRLEQALMNEQSRQAEPESDEAMVKSVHMLLQGTPAASGSSTAERAADAAAPNGRSHDSGSRARGPSLAGASAPKSASSSPATSSQQNQTGDFQPAAWDPSKSSRRR</sequence>
<evidence type="ECO:0000256" key="2">
    <source>
        <dbReference type="SAM" id="Coils"/>
    </source>
</evidence>
<dbReference type="InterPro" id="IPR052618">
    <property type="entry name" value="ComplexI_NDUFA12"/>
</dbReference>
<protein>
    <submittedName>
        <fullName evidence="4">Mimitin, mitochondrial</fullName>
    </submittedName>
</protein>
<dbReference type="Proteomes" id="UP000324585">
    <property type="component" value="Unassembled WGS sequence"/>
</dbReference>
<name>A0A5J4Z2N4_PORPP</name>
<dbReference type="OrthoDB" id="10255576at2759"/>
<dbReference type="GO" id="GO:0032981">
    <property type="term" value="P:mitochondrial respiratory chain complex I assembly"/>
    <property type="evidence" value="ECO:0007669"/>
    <property type="project" value="TreeGrafter"/>
</dbReference>
<comment type="caution">
    <text evidence="4">The sequence shown here is derived from an EMBL/GenBank/DDBJ whole genome shotgun (WGS) entry which is preliminary data.</text>
</comment>
<dbReference type="GO" id="GO:0045271">
    <property type="term" value="C:respiratory chain complex I"/>
    <property type="evidence" value="ECO:0007669"/>
    <property type="project" value="InterPro"/>
</dbReference>
<evidence type="ECO:0000256" key="1">
    <source>
        <dbReference type="ARBA" id="ARBA00007355"/>
    </source>
</evidence>
<accession>A0A5J4Z2N4</accession>
<evidence type="ECO:0000313" key="4">
    <source>
        <dbReference type="EMBL" id="KAA8498209.1"/>
    </source>
</evidence>
<evidence type="ECO:0000313" key="5">
    <source>
        <dbReference type="Proteomes" id="UP000324585"/>
    </source>
</evidence>